<dbReference type="RefSeq" id="WP_166251421.1">
    <property type="nucleotide sequence ID" value="NZ_JAAMOW010000001.1"/>
</dbReference>
<protein>
    <submittedName>
        <fullName evidence="3">AgmX/PglI C-terminal domain-containing protein</fullName>
    </submittedName>
</protein>
<keyword evidence="2" id="KW-0472">Membrane</keyword>
<keyword evidence="2" id="KW-1133">Transmembrane helix</keyword>
<feature type="region of interest" description="Disordered" evidence="1">
    <location>
        <begin position="67"/>
        <end position="124"/>
    </location>
</feature>
<feature type="region of interest" description="Disordered" evidence="1">
    <location>
        <begin position="180"/>
        <end position="227"/>
    </location>
</feature>
<dbReference type="AlphaFoldDB" id="A0A6M2BN45"/>
<evidence type="ECO:0000256" key="1">
    <source>
        <dbReference type="SAM" id="MobiDB-lite"/>
    </source>
</evidence>
<dbReference type="InterPro" id="IPR049806">
    <property type="entry name" value="MasK-like_C"/>
</dbReference>
<keyword evidence="2" id="KW-0812">Transmembrane</keyword>
<keyword evidence="4" id="KW-1185">Reference proteome</keyword>
<feature type="compositionally biased region" description="Basic and acidic residues" evidence="1">
    <location>
        <begin position="74"/>
        <end position="103"/>
    </location>
</feature>
<sequence>MNASFVTAFDGWSLTEEADRRFRKISGIMLLLFVVLGVLIPLIQLTGLQRGGGDTVEQRYVSILPDAPVADQVEEPKPAPEDNKKPPEEPAKSPTPKHDKPEAPPKPVPTEAQQQAQARAVAQSSGVLAMADQLAELRDQSLHGLDANRSLSSNRITAQAGTGASGGSTENFAASAASGSGGIGATGNGDDRRLQSGAGLGERRTTTVQAPRGAGPDKTRPGQNGDKLLAGRTLEEIQLTFDRNKGAFYAIFNRAMREDPNIGSGKIVVSLTIAPNGSVTDCKVVSSTFNDPDLERKVVQRVMLLNFGAKDVPSFTFPNYPINFLPS</sequence>
<evidence type="ECO:0000313" key="4">
    <source>
        <dbReference type="Proteomes" id="UP000472676"/>
    </source>
</evidence>
<gene>
    <name evidence="3" type="ORF">G7Y85_02995</name>
</gene>
<reference evidence="3 4" key="1">
    <citation type="journal article" date="2014" name="Int. J. Syst. Evol. Microbiol.">
        <title>Solimonas terrae sp. nov., isolated from soil.</title>
        <authorList>
            <person name="Kim S.J."/>
            <person name="Moon J.Y."/>
            <person name="Weon H.Y."/>
            <person name="Ahn J.H."/>
            <person name="Chen W.M."/>
            <person name="Kwon S.W."/>
        </authorList>
    </citation>
    <scope>NUCLEOTIDE SEQUENCE [LARGE SCALE GENOMIC DNA]</scope>
    <source>
        <strain evidence="3 4">KIS83-12</strain>
    </source>
</reference>
<evidence type="ECO:0000313" key="3">
    <source>
        <dbReference type="EMBL" id="NGY03720.1"/>
    </source>
</evidence>
<name>A0A6M2BN45_9GAMM</name>
<proteinExistence type="predicted"/>
<dbReference type="Proteomes" id="UP000472676">
    <property type="component" value="Unassembled WGS sequence"/>
</dbReference>
<accession>A0A6M2BN45</accession>
<dbReference type="EMBL" id="JAAMOW010000001">
    <property type="protein sequence ID" value="NGY03720.1"/>
    <property type="molecule type" value="Genomic_DNA"/>
</dbReference>
<dbReference type="NCBIfam" id="NF033768">
    <property type="entry name" value="myxo_SS_tail"/>
    <property type="match status" value="1"/>
</dbReference>
<feature type="compositionally biased region" description="Low complexity" evidence="1">
    <location>
        <begin position="112"/>
        <end position="123"/>
    </location>
</feature>
<dbReference type="SUPFAM" id="SSF74653">
    <property type="entry name" value="TolA/TonB C-terminal domain"/>
    <property type="match status" value="1"/>
</dbReference>
<feature type="transmembrane region" description="Helical" evidence="2">
    <location>
        <begin position="28"/>
        <end position="48"/>
    </location>
</feature>
<comment type="caution">
    <text evidence="3">The sequence shown here is derived from an EMBL/GenBank/DDBJ whole genome shotgun (WGS) entry which is preliminary data.</text>
</comment>
<evidence type="ECO:0000256" key="2">
    <source>
        <dbReference type="SAM" id="Phobius"/>
    </source>
</evidence>
<organism evidence="3 4">
    <name type="scientific">Solimonas terrae</name>
    <dbReference type="NCBI Taxonomy" id="1396819"/>
    <lineage>
        <taxon>Bacteria</taxon>
        <taxon>Pseudomonadati</taxon>
        <taxon>Pseudomonadota</taxon>
        <taxon>Gammaproteobacteria</taxon>
        <taxon>Nevskiales</taxon>
        <taxon>Nevskiaceae</taxon>
        <taxon>Solimonas</taxon>
    </lineage>
</organism>